<organism evidence="1 2">
    <name type="scientific">Trichogramma kaykai</name>
    <dbReference type="NCBI Taxonomy" id="54128"/>
    <lineage>
        <taxon>Eukaryota</taxon>
        <taxon>Metazoa</taxon>
        <taxon>Ecdysozoa</taxon>
        <taxon>Arthropoda</taxon>
        <taxon>Hexapoda</taxon>
        <taxon>Insecta</taxon>
        <taxon>Pterygota</taxon>
        <taxon>Neoptera</taxon>
        <taxon>Endopterygota</taxon>
        <taxon>Hymenoptera</taxon>
        <taxon>Apocrita</taxon>
        <taxon>Proctotrupomorpha</taxon>
        <taxon>Chalcidoidea</taxon>
        <taxon>Trichogrammatidae</taxon>
        <taxon>Trichogramma</taxon>
    </lineage>
</organism>
<accession>A0ABD2XPP9</accession>
<evidence type="ECO:0000313" key="1">
    <source>
        <dbReference type="EMBL" id="KAL3407060.1"/>
    </source>
</evidence>
<sequence length="104" mass="11807">MTSKIKEALKSVLLAPAWADPTQSRLDEKRRALHTRDRSPLIVYPSSCAVISLYPFSQERMKKYRYLWAAAAAAASSRGARISSNSQLIRRAIYFQCDIINVIF</sequence>
<comment type="caution">
    <text evidence="1">The sequence shown here is derived from an EMBL/GenBank/DDBJ whole genome shotgun (WGS) entry which is preliminary data.</text>
</comment>
<dbReference type="AlphaFoldDB" id="A0ABD2XPP9"/>
<gene>
    <name evidence="1" type="ORF">TKK_001133</name>
</gene>
<evidence type="ECO:0000313" key="2">
    <source>
        <dbReference type="Proteomes" id="UP001627154"/>
    </source>
</evidence>
<name>A0ABD2XPP9_9HYME</name>
<protein>
    <submittedName>
        <fullName evidence="1">Uncharacterized protein</fullName>
    </submittedName>
</protein>
<dbReference type="Proteomes" id="UP001627154">
    <property type="component" value="Unassembled WGS sequence"/>
</dbReference>
<dbReference type="EMBL" id="JBJJXI010000018">
    <property type="protein sequence ID" value="KAL3407060.1"/>
    <property type="molecule type" value="Genomic_DNA"/>
</dbReference>
<reference evidence="1 2" key="1">
    <citation type="journal article" date="2024" name="bioRxiv">
        <title>A reference genome for Trichogramma kaykai: A tiny desert-dwelling parasitoid wasp with competing sex-ratio distorters.</title>
        <authorList>
            <person name="Culotta J."/>
            <person name="Lindsey A.R."/>
        </authorList>
    </citation>
    <scope>NUCLEOTIDE SEQUENCE [LARGE SCALE GENOMIC DNA]</scope>
    <source>
        <strain evidence="1 2">KSX58</strain>
    </source>
</reference>
<proteinExistence type="predicted"/>
<keyword evidence="2" id="KW-1185">Reference proteome</keyword>